<keyword evidence="1" id="KW-0812">Transmembrane</keyword>
<keyword evidence="1" id="KW-1133">Transmembrane helix</keyword>
<evidence type="ECO:0000256" key="1">
    <source>
        <dbReference type="SAM" id="Phobius"/>
    </source>
</evidence>
<gene>
    <name evidence="2" type="ORF">EDS130_LOCUS34375</name>
</gene>
<comment type="caution">
    <text evidence="2">The sequence shown here is derived from an EMBL/GenBank/DDBJ whole genome shotgun (WGS) entry which is preliminary data.</text>
</comment>
<dbReference type="EMBL" id="CAJNOJ010000287">
    <property type="protein sequence ID" value="CAF1371035.1"/>
    <property type="molecule type" value="Genomic_DNA"/>
</dbReference>
<accession>A0A815IYK4</accession>
<evidence type="ECO:0000313" key="2">
    <source>
        <dbReference type="EMBL" id="CAF1371035.1"/>
    </source>
</evidence>
<name>A0A815IYK4_ADIRI</name>
<feature type="transmembrane region" description="Helical" evidence="1">
    <location>
        <begin position="137"/>
        <end position="155"/>
    </location>
</feature>
<proteinExistence type="predicted"/>
<sequence>MSHQSYTGELGLARNSPPKPLLSEDLRIRRTRLVHLIIHAIILMLAFVYMILSLVLRPDMYRTALSALIFWFLHGLIWTLLSAFGLLVAYKYHDKGLRIFGWIHIILLVIDALLVGIPVSMILYGNFTDRSKNYHEALEFIGIVSIMCQLSLSLFC</sequence>
<dbReference type="Proteomes" id="UP000663852">
    <property type="component" value="Unassembled WGS sequence"/>
</dbReference>
<feature type="transmembrane region" description="Helical" evidence="1">
    <location>
        <begin position="102"/>
        <end position="125"/>
    </location>
</feature>
<protein>
    <submittedName>
        <fullName evidence="2">Uncharacterized protein</fullName>
    </submittedName>
</protein>
<evidence type="ECO:0000313" key="3">
    <source>
        <dbReference type="Proteomes" id="UP000663852"/>
    </source>
</evidence>
<dbReference type="AlphaFoldDB" id="A0A815IYK4"/>
<feature type="transmembrane region" description="Helical" evidence="1">
    <location>
        <begin position="33"/>
        <end position="56"/>
    </location>
</feature>
<feature type="transmembrane region" description="Helical" evidence="1">
    <location>
        <begin position="68"/>
        <end position="90"/>
    </location>
</feature>
<reference evidence="2" key="1">
    <citation type="submission" date="2021-02" db="EMBL/GenBank/DDBJ databases">
        <authorList>
            <person name="Nowell W R."/>
        </authorList>
    </citation>
    <scope>NUCLEOTIDE SEQUENCE</scope>
</reference>
<keyword evidence="1" id="KW-0472">Membrane</keyword>
<organism evidence="2 3">
    <name type="scientific">Adineta ricciae</name>
    <name type="common">Rotifer</name>
    <dbReference type="NCBI Taxonomy" id="249248"/>
    <lineage>
        <taxon>Eukaryota</taxon>
        <taxon>Metazoa</taxon>
        <taxon>Spiralia</taxon>
        <taxon>Gnathifera</taxon>
        <taxon>Rotifera</taxon>
        <taxon>Eurotatoria</taxon>
        <taxon>Bdelloidea</taxon>
        <taxon>Adinetida</taxon>
        <taxon>Adinetidae</taxon>
        <taxon>Adineta</taxon>
    </lineage>
</organism>